<evidence type="ECO:0000313" key="2">
    <source>
        <dbReference type="Proteomes" id="UP001212498"/>
    </source>
</evidence>
<sequence>MVWIALAGGLAVIGVIVWSFGRDASRAEEAPPERPPRGWAAGLGEDARVAFLEGLRAYQDKGGPHHLREDHGLLAVHDPPRLVSLHLLADRFAARGPEGLHDPEETVRALVTACVTTEQPGVLHLRPGWLGSGEVDGMDRRAFVEAVREIVCPDGAEGVAGRFADESAGSLAVTLAAEGGDAGNTLLLDLARVLDRYEKLRAERPGMPARALLRDVLFRLLAEDGPGLTWTEPPAERHRAALLAAGQPPTERRPAS</sequence>
<accession>A0ABT4SU35</accession>
<evidence type="ECO:0000313" key="1">
    <source>
        <dbReference type="EMBL" id="MDA0640752.1"/>
    </source>
</evidence>
<protein>
    <submittedName>
        <fullName evidence="1">Uncharacterized protein</fullName>
    </submittedName>
</protein>
<reference evidence="1 2" key="1">
    <citation type="submission" date="2022-11" db="EMBL/GenBank/DDBJ databases">
        <title>Nonomuraea corallina sp. nov., a new species of the genus Nonomuraea isolated from sea side sediment in Thai sea.</title>
        <authorList>
            <person name="Ngamcharungchit C."/>
            <person name="Matsumoto A."/>
            <person name="Suriyachadkun C."/>
            <person name="Panbangred W."/>
            <person name="Inahashi Y."/>
            <person name="Intra B."/>
        </authorList>
    </citation>
    <scope>NUCLEOTIDE SEQUENCE [LARGE SCALE GENOMIC DNA]</scope>
    <source>
        <strain evidence="1 2">DSM 43553</strain>
    </source>
</reference>
<dbReference type="RefSeq" id="WP_271275876.1">
    <property type="nucleotide sequence ID" value="NZ_BAABFD010000003.1"/>
</dbReference>
<organism evidence="1 2">
    <name type="scientific">Nonomuraea ferruginea</name>
    <dbReference type="NCBI Taxonomy" id="46174"/>
    <lineage>
        <taxon>Bacteria</taxon>
        <taxon>Bacillati</taxon>
        <taxon>Actinomycetota</taxon>
        <taxon>Actinomycetes</taxon>
        <taxon>Streptosporangiales</taxon>
        <taxon>Streptosporangiaceae</taxon>
        <taxon>Nonomuraea</taxon>
    </lineage>
</organism>
<dbReference type="Proteomes" id="UP001212498">
    <property type="component" value="Unassembled WGS sequence"/>
</dbReference>
<gene>
    <name evidence="1" type="ORF">OUY24_08995</name>
</gene>
<proteinExistence type="predicted"/>
<dbReference type="EMBL" id="JAPNUD010000016">
    <property type="protein sequence ID" value="MDA0640752.1"/>
    <property type="molecule type" value="Genomic_DNA"/>
</dbReference>
<name>A0ABT4SU35_9ACTN</name>
<keyword evidence="2" id="KW-1185">Reference proteome</keyword>
<comment type="caution">
    <text evidence="1">The sequence shown here is derived from an EMBL/GenBank/DDBJ whole genome shotgun (WGS) entry which is preliminary data.</text>
</comment>